<organism evidence="1 2">
    <name type="scientific">Suillus subaureus</name>
    <dbReference type="NCBI Taxonomy" id="48587"/>
    <lineage>
        <taxon>Eukaryota</taxon>
        <taxon>Fungi</taxon>
        <taxon>Dikarya</taxon>
        <taxon>Basidiomycota</taxon>
        <taxon>Agaricomycotina</taxon>
        <taxon>Agaricomycetes</taxon>
        <taxon>Agaricomycetidae</taxon>
        <taxon>Boletales</taxon>
        <taxon>Suillineae</taxon>
        <taxon>Suillaceae</taxon>
        <taxon>Suillus</taxon>
    </lineage>
</organism>
<protein>
    <submittedName>
        <fullName evidence="1">Uncharacterized protein</fullName>
    </submittedName>
</protein>
<dbReference type="Proteomes" id="UP000807769">
    <property type="component" value="Unassembled WGS sequence"/>
</dbReference>
<name>A0A9P7DTI6_9AGAM</name>
<reference evidence="1" key="1">
    <citation type="journal article" date="2020" name="New Phytol.">
        <title>Comparative genomics reveals dynamic genome evolution in host specialist ectomycorrhizal fungi.</title>
        <authorList>
            <person name="Lofgren L.A."/>
            <person name="Nguyen N.H."/>
            <person name="Vilgalys R."/>
            <person name="Ruytinx J."/>
            <person name="Liao H.L."/>
            <person name="Branco S."/>
            <person name="Kuo A."/>
            <person name="LaButti K."/>
            <person name="Lipzen A."/>
            <person name="Andreopoulos W."/>
            <person name="Pangilinan J."/>
            <person name="Riley R."/>
            <person name="Hundley H."/>
            <person name="Na H."/>
            <person name="Barry K."/>
            <person name="Grigoriev I.V."/>
            <person name="Stajich J.E."/>
            <person name="Kennedy P.G."/>
        </authorList>
    </citation>
    <scope>NUCLEOTIDE SEQUENCE</scope>
    <source>
        <strain evidence="1">MN1</strain>
    </source>
</reference>
<comment type="caution">
    <text evidence="1">The sequence shown here is derived from an EMBL/GenBank/DDBJ whole genome shotgun (WGS) entry which is preliminary data.</text>
</comment>
<dbReference type="EMBL" id="JABBWG010000076">
    <property type="protein sequence ID" value="KAG1802541.1"/>
    <property type="molecule type" value="Genomic_DNA"/>
</dbReference>
<gene>
    <name evidence="1" type="ORF">BJ212DRAFT_996373</name>
</gene>
<dbReference type="GeneID" id="64638558"/>
<accession>A0A9P7DTI6</accession>
<keyword evidence="2" id="KW-1185">Reference proteome</keyword>
<evidence type="ECO:0000313" key="1">
    <source>
        <dbReference type="EMBL" id="KAG1802541.1"/>
    </source>
</evidence>
<sequence length="221" mass="25405">MCPVSESIHSRLAHHLDSSTLTTQSKCALSRLDVPQPPIIASASPCPSQKWGKTRSAVPISMTADRELWKSVGIFELKRVIWRLLVSRRAYFGQYRRARHCELYMRQLAYRILILTEDDFGLCMLMLLEIRRKSLLGSSVTRGQHPLVENCKVLLTRATNVNTCRRRCTDERDRLYTGILVRRKLGTCSESVLPGSYRSPNRSQLYQTSHEFHSVQAPYPR</sequence>
<dbReference type="RefSeq" id="XP_041186330.1">
    <property type="nucleotide sequence ID" value="XM_041344542.1"/>
</dbReference>
<evidence type="ECO:0000313" key="2">
    <source>
        <dbReference type="Proteomes" id="UP000807769"/>
    </source>
</evidence>
<dbReference type="AlphaFoldDB" id="A0A9P7DTI6"/>
<proteinExistence type="predicted"/>